<dbReference type="Gene3D" id="2.130.10.10">
    <property type="entry name" value="YVTN repeat-like/Quinoprotein amine dehydrogenase"/>
    <property type="match status" value="1"/>
</dbReference>
<dbReference type="InterPro" id="IPR020472">
    <property type="entry name" value="WD40_PAC1"/>
</dbReference>
<dbReference type="InterPro" id="IPR019775">
    <property type="entry name" value="WD40_repeat_CS"/>
</dbReference>
<evidence type="ECO:0000256" key="3">
    <source>
        <dbReference type="PROSITE-ProRule" id="PRU00221"/>
    </source>
</evidence>
<feature type="repeat" description="WD" evidence="3">
    <location>
        <begin position="206"/>
        <end position="247"/>
    </location>
</feature>
<evidence type="ECO:0000256" key="1">
    <source>
        <dbReference type="ARBA" id="ARBA00022574"/>
    </source>
</evidence>
<keyword evidence="1 3" id="KW-0853">WD repeat</keyword>
<dbReference type="InterPro" id="IPR001680">
    <property type="entry name" value="WD40_rpt"/>
</dbReference>
<dbReference type="SMART" id="SM00320">
    <property type="entry name" value="WD40"/>
    <property type="match status" value="3"/>
</dbReference>
<evidence type="ECO:0000313" key="5">
    <source>
        <dbReference type="Proteomes" id="UP000297245"/>
    </source>
</evidence>
<dbReference type="InterPro" id="IPR036322">
    <property type="entry name" value="WD40_repeat_dom_sf"/>
</dbReference>
<evidence type="ECO:0000313" key="4">
    <source>
        <dbReference type="EMBL" id="THU75537.1"/>
    </source>
</evidence>
<dbReference type="PROSITE" id="PS00678">
    <property type="entry name" value="WD_REPEATS_1"/>
    <property type="match status" value="3"/>
</dbReference>
<accession>A0A4S8KJB6</accession>
<dbReference type="PANTHER" id="PTHR22847:SF637">
    <property type="entry name" value="WD REPEAT DOMAIN 5B"/>
    <property type="match status" value="1"/>
</dbReference>
<dbReference type="PROSITE" id="PS50294">
    <property type="entry name" value="WD_REPEATS_REGION"/>
    <property type="match status" value="2"/>
</dbReference>
<dbReference type="GO" id="GO:0005634">
    <property type="term" value="C:nucleus"/>
    <property type="evidence" value="ECO:0007669"/>
    <property type="project" value="TreeGrafter"/>
</dbReference>
<dbReference type="EMBL" id="ML181949">
    <property type="protein sequence ID" value="THU75537.1"/>
    <property type="molecule type" value="Genomic_DNA"/>
</dbReference>
<dbReference type="Proteomes" id="UP000297245">
    <property type="component" value="Unassembled WGS sequence"/>
</dbReference>
<dbReference type="GO" id="GO:1990234">
    <property type="term" value="C:transferase complex"/>
    <property type="evidence" value="ECO:0007669"/>
    <property type="project" value="UniProtKB-ARBA"/>
</dbReference>
<sequence>MNGQLHFNICNLPSSFLLDKEVPDIDKRIDENIPSELEYCCFYWAYHLGKCVLDEGLRSMLKTFIQRKMIFWIEVMFLLDKLSLCLDVLGTALKLKLEKENKDLLRQFNEMVTICTLGSIKGRTPHLYLSVVPFFMKDIAIFDDFHNLMEVKKARKLLRQLGFWNTPSGINCLDISPDGSMLVTGLANGEIIFWDTKTSVPMGDPCRGHSHSVTSVAFSSDGERIVSGSDDNTVRVWNARTGAPERDSFQGHSDKVTSVAFSPGGEKIVSGSDDKTVRVWNTLT</sequence>
<dbReference type="SUPFAM" id="SSF50978">
    <property type="entry name" value="WD40 repeat-like"/>
    <property type="match status" value="1"/>
</dbReference>
<protein>
    <submittedName>
        <fullName evidence="4">WD40 repeat-like protein</fullName>
    </submittedName>
</protein>
<gene>
    <name evidence="4" type="ORF">K435DRAFT_771540</name>
</gene>
<evidence type="ECO:0000256" key="2">
    <source>
        <dbReference type="ARBA" id="ARBA00022737"/>
    </source>
</evidence>
<feature type="non-terminal residue" evidence="4">
    <location>
        <position position="284"/>
    </location>
</feature>
<dbReference type="InterPro" id="IPR015943">
    <property type="entry name" value="WD40/YVTN_repeat-like_dom_sf"/>
</dbReference>
<dbReference type="Pfam" id="PF00400">
    <property type="entry name" value="WD40"/>
    <property type="match status" value="3"/>
</dbReference>
<feature type="repeat" description="WD" evidence="3">
    <location>
        <begin position="163"/>
        <end position="198"/>
    </location>
</feature>
<reference evidence="4 5" key="1">
    <citation type="journal article" date="2019" name="Nat. Ecol. Evol.">
        <title>Megaphylogeny resolves global patterns of mushroom evolution.</title>
        <authorList>
            <person name="Varga T."/>
            <person name="Krizsan K."/>
            <person name="Foldi C."/>
            <person name="Dima B."/>
            <person name="Sanchez-Garcia M."/>
            <person name="Sanchez-Ramirez S."/>
            <person name="Szollosi G.J."/>
            <person name="Szarkandi J.G."/>
            <person name="Papp V."/>
            <person name="Albert L."/>
            <person name="Andreopoulos W."/>
            <person name="Angelini C."/>
            <person name="Antonin V."/>
            <person name="Barry K.W."/>
            <person name="Bougher N.L."/>
            <person name="Buchanan P."/>
            <person name="Buyck B."/>
            <person name="Bense V."/>
            <person name="Catcheside P."/>
            <person name="Chovatia M."/>
            <person name="Cooper J."/>
            <person name="Damon W."/>
            <person name="Desjardin D."/>
            <person name="Finy P."/>
            <person name="Geml J."/>
            <person name="Haridas S."/>
            <person name="Hughes K."/>
            <person name="Justo A."/>
            <person name="Karasinski D."/>
            <person name="Kautmanova I."/>
            <person name="Kiss B."/>
            <person name="Kocsube S."/>
            <person name="Kotiranta H."/>
            <person name="LaButti K.M."/>
            <person name="Lechner B.E."/>
            <person name="Liimatainen K."/>
            <person name="Lipzen A."/>
            <person name="Lukacs Z."/>
            <person name="Mihaltcheva S."/>
            <person name="Morgado L.N."/>
            <person name="Niskanen T."/>
            <person name="Noordeloos M.E."/>
            <person name="Ohm R.A."/>
            <person name="Ortiz-Santana B."/>
            <person name="Ovrebo C."/>
            <person name="Racz N."/>
            <person name="Riley R."/>
            <person name="Savchenko A."/>
            <person name="Shiryaev A."/>
            <person name="Soop K."/>
            <person name="Spirin V."/>
            <person name="Szebenyi C."/>
            <person name="Tomsovsky M."/>
            <person name="Tulloss R.E."/>
            <person name="Uehling J."/>
            <person name="Grigoriev I.V."/>
            <person name="Vagvolgyi C."/>
            <person name="Papp T."/>
            <person name="Martin F.M."/>
            <person name="Miettinen O."/>
            <person name="Hibbett D.S."/>
            <person name="Nagy L.G."/>
        </authorList>
    </citation>
    <scope>NUCLEOTIDE SEQUENCE [LARGE SCALE GENOMIC DNA]</scope>
    <source>
        <strain evidence="4 5">CBS 962.96</strain>
    </source>
</reference>
<dbReference type="PROSITE" id="PS50082">
    <property type="entry name" value="WD_REPEATS_2"/>
    <property type="match status" value="3"/>
</dbReference>
<name>A0A4S8KJB6_DENBC</name>
<dbReference type="OrthoDB" id="6262491at2759"/>
<keyword evidence="2" id="KW-0677">Repeat</keyword>
<keyword evidence="5" id="KW-1185">Reference proteome</keyword>
<organism evidence="4 5">
    <name type="scientific">Dendrothele bispora (strain CBS 962.96)</name>
    <dbReference type="NCBI Taxonomy" id="1314807"/>
    <lineage>
        <taxon>Eukaryota</taxon>
        <taxon>Fungi</taxon>
        <taxon>Dikarya</taxon>
        <taxon>Basidiomycota</taxon>
        <taxon>Agaricomycotina</taxon>
        <taxon>Agaricomycetes</taxon>
        <taxon>Agaricomycetidae</taxon>
        <taxon>Agaricales</taxon>
        <taxon>Agaricales incertae sedis</taxon>
        <taxon>Dendrothele</taxon>
    </lineage>
</organism>
<dbReference type="PANTHER" id="PTHR22847">
    <property type="entry name" value="WD40 REPEAT PROTEIN"/>
    <property type="match status" value="1"/>
</dbReference>
<dbReference type="AlphaFoldDB" id="A0A4S8KJB6"/>
<dbReference type="PRINTS" id="PR00320">
    <property type="entry name" value="GPROTEINBRPT"/>
</dbReference>
<feature type="repeat" description="WD" evidence="3">
    <location>
        <begin position="249"/>
        <end position="284"/>
    </location>
</feature>
<proteinExistence type="predicted"/>